<feature type="compositionally biased region" description="Low complexity" evidence="1">
    <location>
        <begin position="309"/>
        <end position="322"/>
    </location>
</feature>
<keyword evidence="4" id="KW-1185">Reference proteome</keyword>
<evidence type="ECO:0000313" key="4">
    <source>
        <dbReference type="Proteomes" id="UP000254866"/>
    </source>
</evidence>
<feature type="compositionally biased region" description="Polar residues" evidence="1">
    <location>
        <begin position="195"/>
        <end position="230"/>
    </location>
</feature>
<gene>
    <name evidence="3" type="ORF">BP5553_00569</name>
</gene>
<dbReference type="Proteomes" id="UP000254866">
    <property type="component" value="Unassembled WGS sequence"/>
</dbReference>
<sequence length="865" mass="94098">MFSFTSSPTQSASTKKSSKKDILSSVANTETSSAPDSLEPAIDGPPSSERIRAYTEQMKRSSIFGNNSRTETLSSSSASSSFVSRDLTSVSSDGLTLSRKSSSRSNASSMPSTRSERPESAQIFGSIFSRGGRKSRRNNSSSSLALGEGILEEGSAKDRYYGKGHSSRKGMSVGSVSLGPESQRRHLISGPYNFQHVTHTAQDQLPSLQRSNPTELVSEFSTLRASQAPTSGELKGIRAQDLHFNNFSSEALSAPSPEVEYSPVPPIEQRQRGVLRKSVQPPRAQRSMSYAKSHDNLGNPPPRPPRSPLSPTCPLELPVRTSSRASTRISSILFDAFDPLAKPNVERAHRNPSFRRPAPFAPPRPSPAPLLFSEQQMEYFPDDQASHALTTPGDEAWPLTASPSGNFGFELADVQEEEEVGSRRSRISIANSELRQSKSVPSLRLSYEAHGHSGNRVSAILGLAPLEGESSQGRPPLSPGFRFGDDDDDSWEKDIDYCYEHEIEADCDYQWGRCSGEEERAPEQSPSTGMESARVEPQLELPVEEDDRSIYQGRFRPSLLIPSTYDVPELSPMSNNSAVSPDPRTPQIHLNRPNHGRSTSHASSFKESHGFHLSPTLLIPADFQSQMEQDAAYDDHFSNNQSISATIFERVSYNTCISPVDESSSSIVSYRSSNLSHDSTRTSATNSRGSQDSMGLLSRAASINHAHRSIGSASSLPELIPSIIRKPVNIPKSEEVGANLATLNPAEDMVIQSDPTTSLQHQHNNLLMLDMKIRKGVNHFAPAALPVAAEVADEIGPLSSVAELFPAFPQEQVIGGQAHGRKISAPIVSQTVREFKTRPRAGTSASAANMVGGKKRGSYMLFPQI</sequence>
<reference evidence="3 4" key="1">
    <citation type="journal article" date="2018" name="IMA Fungus">
        <title>IMA Genome-F 9: Draft genome sequence of Annulohypoxylon stygium, Aspergillus mulundensis, Berkeleyomyces basicola (syn. Thielaviopsis basicola), Ceratocystis smalleyi, two Cercospora beticola strains, Coleophoma cylindrospora, Fusarium fracticaudum, Phialophora cf. hyalina, and Morchella septimelata.</title>
        <authorList>
            <person name="Wingfield B.D."/>
            <person name="Bills G.F."/>
            <person name="Dong Y."/>
            <person name="Huang W."/>
            <person name="Nel W.J."/>
            <person name="Swalarsk-Parry B.S."/>
            <person name="Vaghefi N."/>
            <person name="Wilken P.M."/>
            <person name="An Z."/>
            <person name="de Beer Z.W."/>
            <person name="De Vos L."/>
            <person name="Chen L."/>
            <person name="Duong T.A."/>
            <person name="Gao Y."/>
            <person name="Hammerbacher A."/>
            <person name="Kikkert J.R."/>
            <person name="Li Y."/>
            <person name="Li H."/>
            <person name="Li K."/>
            <person name="Li Q."/>
            <person name="Liu X."/>
            <person name="Ma X."/>
            <person name="Naidoo K."/>
            <person name="Pethybridge S.J."/>
            <person name="Sun J."/>
            <person name="Steenkamp E.T."/>
            <person name="van der Nest M.A."/>
            <person name="van Wyk S."/>
            <person name="Wingfield M.J."/>
            <person name="Xiong C."/>
            <person name="Yue Q."/>
            <person name="Zhang X."/>
        </authorList>
    </citation>
    <scope>NUCLEOTIDE SEQUENCE [LARGE SCALE GENOMIC DNA]</scope>
    <source>
        <strain evidence="3 4">BP 5553</strain>
    </source>
</reference>
<feature type="region of interest" description="Disordered" evidence="1">
    <location>
        <begin position="1"/>
        <end position="322"/>
    </location>
</feature>
<feature type="compositionally biased region" description="Pro residues" evidence="1">
    <location>
        <begin position="299"/>
        <end position="308"/>
    </location>
</feature>
<protein>
    <recommendedName>
        <fullName evidence="2">CRIB domain-containing protein</fullName>
    </recommendedName>
</protein>
<feature type="compositionally biased region" description="Polar residues" evidence="1">
    <location>
        <begin position="63"/>
        <end position="73"/>
    </location>
</feature>
<feature type="compositionally biased region" description="Low complexity" evidence="1">
    <location>
        <begin position="1"/>
        <end position="15"/>
    </location>
</feature>
<feature type="compositionally biased region" description="Polar residues" evidence="1">
    <location>
        <begin position="86"/>
        <end position="95"/>
    </location>
</feature>
<dbReference type="PROSITE" id="PS50108">
    <property type="entry name" value="CRIB"/>
    <property type="match status" value="1"/>
</dbReference>
<dbReference type="GeneID" id="43593418"/>
<feature type="region of interest" description="Disordered" evidence="1">
    <location>
        <begin position="672"/>
        <end position="693"/>
    </location>
</feature>
<feature type="compositionally biased region" description="Low complexity" evidence="1">
    <location>
        <begin position="98"/>
        <end position="113"/>
    </location>
</feature>
<dbReference type="EMBL" id="NPIC01000001">
    <property type="protein sequence ID" value="RDL40590.1"/>
    <property type="molecule type" value="Genomic_DNA"/>
</dbReference>
<proteinExistence type="predicted"/>
<evidence type="ECO:0000256" key="1">
    <source>
        <dbReference type="SAM" id="MobiDB-lite"/>
    </source>
</evidence>
<dbReference type="OrthoDB" id="5237293at2759"/>
<feature type="domain" description="CRIB" evidence="2">
    <location>
        <begin position="188"/>
        <end position="201"/>
    </location>
</feature>
<feature type="compositionally biased region" description="Polar residues" evidence="1">
    <location>
        <begin position="25"/>
        <end position="35"/>
    </location>
</feature>
<name>A0A370TYJ6_9HELO</name>
<feature type="compositionally biased region" description="Polar residues" evidence="1">
    <location>
        <begin position="681"/>
        <end position="693"/>
    </location>
</feature>
<dbReference type="AlphaFoldDB" id="A0A370TYJ6"/>
<dbReference type="RefSeq" id="XP_031873246.1">
    <property type="nucleotide sequence ID" value="XM_032009192.1"/>
</dbReference>
<feature type="compositionally biased region" description="Low complexity" evidence="1">
    <location>
        <begin position="74"/>
        <end position="84"/>
    </location>
</feature>
<feature type="compositionally biased region" description="Basic and acidic residues" evidence="1">
    <location>
        <begin position="49"/>
        <end position="59"/>
    </location>
</feature>
<feature type="region of interest" description="Disordered" evidence="1">
    <location>
        <begin position="467"/>
        <end position="486"/>
    </location>
</feature>
<evidence type="ECO:0000313" key="3">
    <source>
        <dbReference type="EMBL" id="RDL40590.1"/>
    </source>
</evidence>
<feature type="region of interest" description="Disordered" evidence="1">
    <location>
        <begin position="571"/>
        <end position="607"/>
    </location>
</feature>
<dbReference type="InterPro" id="IPR000095">
    <property type="entry name" value="CRIB_dom"/>
</dbReference>
<evidence type="ECO:0000259" key="2">
    <source>
        <dbReference type="PROSITE" id="PS50108"/>
    </source>
</evidence>
<dbReference type="STRING" id="2656787.A0A370TYJ6"/>
<comment type="caution">
    <text evidence="3">The sequence shown here is derived from an EMBL/GenBank/DDBJ whole genome shotgun (WGS) entry which is preliminary data.</text>
</comment>
<organism evidence="3 4">
    <name type="scientific">Venustampulla echinocandica</name>
    <dbReference type="NCBI Taxonomy" id="2656787"/>
    <lineage>
        <taxon>Eukaryota</taxon>
        <taxon>Fungi</taxon>
        <taxon>Dikarya</taxon>
        <taxon>Ascomycota</taxon>
        <taxon>Pezizomycotina</taxon>
        <taxon>Leotiomycetes</taxon>
        <taxon>Helotiales</taxon>
        <taxon>Pleuroascaceae</taxon>
        <taxon>Venustampulla</taxon>
    </lineage>
</organism>
<accession>A0A370TYJ6</accession>